<name>A0A2P2P5G1_RHIMU</name>
<proteinExistence type="predicted"/>
<dbReference type="EMBL" id="GGEC01069511">
    <property type="protein sequence ID" value="MBX49995.1"/>
    <property type="molecule type" value="Transcribed_RNA"/>
</dbReference>
<accession>A0A2P2P5G1</accession>
<reference evidence="1" key="1">
    <citation type="submission" date="2018-02" db="EMBL/GenBank/DDBJ databases">
        <title>Rhizophora mucronata_Transcriptome.</title>
        <authorList>
            <person name="Meera S.P."/>
            <person name="Sreeshan A."/>
            <person name="Augustine A."/>
        </authorList>
    </citation>
    <scope>NUCLEOTIDE SEQUENCE</scope>
    <source>
        <tissue evidence="1">Leaf</tissue>
    </source>
</reference>
<organism evidence="1">
    <name type="scientific">Rhizophora mucronata</name>
    <name type="common">Asiatic mangrove</name>
    <dbReference type="NCBI Taxonomy" id="61149"/>
    <lineage>
        <taxon>Eukaryota</taxon>
        <taxon>Viridiplantae</taxon>
        <taxon>Streptophyta</taxon>
        <taxon>Embryophyta</taxon>
        <taxon>Tracheophyta</taxon>
        <taxon>Spermatophyta</taxon>
        <taxon>Magnoliopsida</taxon>
        <taxon>eudicotyledons</taxon>
        <taxon>Gunneridae</taxon>
        <taxon>Pentapetalae</taxon>
        <taxon>rosids</taxon>
        <taxon>fabids</taxon>
        <taxon>Malpighiales</taxon>
        <taxon>Rhizophoraceae</taxon>
        <taxon>Rhizophora</taxon>
    </lineage>
</organism>
<dbReference type="AlphaFoldDB" id="A0A2P2P5G1"/>
<evidence type="ECO:0000313" key="1">
    <source>
        <dbReference type="EMBL" id="MBX49995.1"/>
    </source>
</evidence>
<protein>
    <submittedName>
        <fullName evidence="1">Uncharacterized protein</fullName>
    </submittedName>
</protein>
<sequence>MDFSNLSPATFSCSIPSFKML</sequence>